<name>A0A847SFX5_9BACT</name>
<keyword evidence="1" id="KW-0489">Methyltransferase</keyword>
<dbReference type="SUPFAM" id="SSF53335">
    <property type="entry name" value="S-adenosyl-L-methionine-dependent methyltransferases"/>
    <property type="match status" value="1"/>
</dbReference>
<gene>
    <name evidence="1" type="ORF">HGH91_04625</name>
</gene>
<dbReference type="EMBL" id="JABAHZ010000001">
    <property type="protein sequence ID" value="NLR77895.1"/>
    <property type="molecule type" value="Genomic_DNA"/>
</dbReference>
<dbReference type="CDD" id="cd02440">
    <property type="entry name" value="AdoMet_MTases"/>
    <property type="match status" value="1"/>
</dbReference>
<sequence>MLALLKTAERINNTSFVNNYVFQRHVFAYKAIPMEYLLHKQVLELGCGEGYSLDLLARHTAHYRAVDKKKPPAALPANASFQTCHLPRLTGIAGNSYDTVICFQVIEHIRDDHALLREIKRVLKPGGRLLLTTPNKYMSLSRNPFHVREYLPSAMQALMRAHFPRATVAGIYGNDTVMSYYGENKRHLDALARFDIFRLQYRLPAFLFKGPYTLLNNINRYFLLRKIEDVTVNIRHNDFYLQALDQHCLDYFVTAVKES</sequence>
<keyword evidence="2" id="KW-1185">Reference proteome</keyword>
<accession>A0A847SFX5</accession>
<comment type="caution">
    <text evidence="1">The sequence shown here is derived from an EMBL/GenBank/DDBJ whole genome shotgun (WGS) entry which is preliminary data.</text>
</comment>
<dbReference type="PANTHER" id="PTHR42912">
    <property type="entry name" value="METHYLTRANSFERASE"/>
    <property type="match status" value="1"/>
</dbReference>
<dbReference type="RefSeq" id="WP_168737258.1">
    <property type="nucleotide sequence ID" value="NZ_JABAHZ010000001.1"/>
</dbReference>
<dbReference type="GO" id="GO:0032259">
    <property type="term" value="P:methylation"/>
    <property type="evidence" value="ECO:0007669"/>
    <property type="project" value="UniProtKB-KW"/>
</dbReference>
<dbReference type="Proteomes" id="UP000552864">
    <property type="component" value="Unassembled WGS sequence"/>
</dbReference>
<dbReference type="InterPro" id="IPR029063">
    <property type="entry name" value="SAM-dependent_MTases_sf"/>
</dbReference>
<dbReference type="Pfam" id="PF13489">
    <property type="entry name" value="Methyltransf_23"/>
    <property type="match status" value="1"/>
</dbReference>
<protein>
    <submittedName>
        <fullName evidence="1">Class I SAM-dependent methyltransferase</fullName>
    </submittedName>
</protein>
<dbReference type="AlphaFoldDB" id="A0A847SFX5"/>
<keyword evidence="1" id="KW-0808">Transferase</keyword>
<proteinExistence type="predicted"/>
<dbReference type="Gene3D" id="3.40.50.150">
    <property type="entry name" value="Vaccinia Virus protein VP39"/>
    <property type="match status" value="1"/>
</dbReference>
<dbReference type="GO" id="GO:0008168">
    <property type="term" value="F:methyltransferase activity"/>
    <property type="evidence" value="ECO:0007669"/>
    <property type="project" value="UniProtKB-KW"/>
</dbReference>
<dbReference type="InterPro" id="IPR050508">
    <property type="entry name" value="Methyltransf_Superfamily"/>
</dbReference>
<evidence type="ECO:0000313" key="1">
    <source>
        <dbReference type="EMBL" id="NLR77895.1"/>
    </source>
</evidence>
<evidence type="ECO:0000313" key="2">
    <source>
        <dbReference type="Proteomes" id="UP000552864"/>
    </source>
</evidence>
<organism evidence="1 2">
    <name type="scientific">Chitinophaga eiseniae</name>
    <dbReference type="NCBI Taxonomy" id="634771"/>
    <lineage>
        <taxon>Bacteria</taxon>
        <taxon>Pseudomonadati</taxon>
        <taxon>Bacteroidota</taxon>
        <taxon>Chitinophagia</taxon>
        <taxon>Chitinophagales</taxon>
        <taxon>Chitinophagaceae</taxon>
        <taxon>Chitinophaga</taxon>
    </lineage>
</organism>
<reference evidence="1 2" key="1">
    <citation type="submission" date="2020-04" db="EMBL/GenBank/DDBJ databases">
        <authorList>
            <person name="Yin C."/>
        </authorList>
    </citation>
    <scope>NUCLEOTIDE SEQUENCE [LARGE SCALE GENOMIC DNA]</scope>
    <source>
        <strain evidence="1 2">Ak56</strain>
    </source>
</reference>